<name>A0AAN6QAN5_9PEZI</name>
<accession>A0AAN6QAN5</accession>
<dbReference type="Proteomes" id="UP001305647">
    <property type="component" value="Unassembled WGS sequence"/>
</dbReference>
<dbReference type="AlphaFoldDB" id="A0AAN6QAN5"/>
<comment type="caution">
    <text evidence="2">The sequence shown here is derived from an EMBL/GenBank/DDBJ whole genome shotgun (WGS) entry which is preliminary data.</text>
</comment>
<organism evidence="2 3">
    <name type="scientific">Parathielavia hyrcaniae</name>
    <dbReference type="NCBI Taxonomy" id="113614"/>
    <lineage>
        <taxon>Eukaryota</taxon>
        <taxon>Fungi</taxon>
        <taxon>Dikarya</taxon>
        <taxon>Ascomycota</taxon>
        <taxon>Pezizomycotina</taxon>
        <taxon>Sordariomycetes</taxon>
        <taxon>Sordariomycetidae</taxon>
        <taxon>Sordariales</taxon>
        <taxon>Chaetomiaceae</taxon>
        <taxon>Parathielavia</taxon>
    </lineage>
</organism>
<reference evidence="2" key="1">
    <citation type="journal article" date="2023" name="Mol. Phylogenet. Evol.">
        <title>Genome-scale phylogeny and comparative genomics of the fungal order Sordariales.</title>
        <authorList>
            <person name="Hensen N."/>
            <person name="Bonometti L."/>
            <person name="Westerberg I."/>
            <person name="Brannstrom I.O."/>
            <person name="Guillou S."/>
            <person name="Cros-Aarteil S."/>
            <person name="Calhoun S."/>
            <person name="Haridas S."/>
            <person name="Kuo A."/>
            <person name="Mondo S."/>
            <person name="Pangilinan J."/>
            <person name="Riley R."/>
            <person name="LaButti K."/>
            <person name="Andreopoulos B."/>
            <person name="Lipzen A."/>
            <person name="Chen C."/>
            <person name="Yan M."/>
            <person name="Daum C."/>
            <person name="Ng V."/>
            <person name="Clum A."/>
            <person name="Steindorff A."/>
            <person name="Ohm R.A."/>
            <person name="Martin F."/>
            <person name="Silar P."/>
            <person name="Natvig D.O."/>
            <person name="Lalanne C."/>
            <person name="Gautier V."/>
            <person name="Ament-Velasquez S.L."/>
            <person name="Kruys A."/>
            <person name="Hutchinson M.I."/>
            <person name="Powell A.J."/>
            <person name="Barry K."/>
            <person name="Miller A.N."/>
            <person name="Grigoriev I.V."/>
            <person name="Debuchy R."/>
            <person name="Gladieux P."/>
            <person name="Hiltunen Thoren M."/>
            <person name="Johannesson H."/>
        </authorList>
    </citation>
    <scope>NUCLEOTIDE SEQUENCE</scope>
    <source>
        <strain evidence="2">CBS 757.83</strain>
    </source>
</reference>
<gene>
    <name evidence="2" type="ORF">N658DRAFT_491343</name>
</gene>
<keyword evidence="3" id="KW-1185">Reference proteome</keyword>
<protein>
    <submittedName>
        <fullName evidence="2">Uncharacterized protein</fullName>
    </submittedName>
</protein>
<dbReference type="EMBL" id="MU863624">
    <property type="protein sequence ID" value="KAK4106712.1"/>
    <property type="molecule type" value="Genomic_DNA"/>
</dbReference>
<reference evidence="2" key="2">
    <citation type="submission" date="2023-05" db="EMBL/GenBank/DDBJ databases">
        <authorList>
            <consortium name="Lawrence Berkeley National Laboratory"/>
            <person name="Steindorff A."/>
            <person name="Hensen N."/>
            <person name="Bonometti L."/>
            <person name="Westerberg I."/>
            <person name="Brannstrom I.O."/>
            <person name="Guillou S."/>
            <person name="Cros-Aarteil S."/>
            <person name="Calhoun S."/>
            <person name="Haridas S."/>
            <person name="Kuo A."/>
            <person name="Mondo S."/>
            <person name="Pangilinan J."/>
            <person name="Riley R."/>
            <person name="Labutti K."/>
            <person name="Andreopoulos B."/>
            <person name="Lipzen A."/>
            <person name="Chen C."/>
            <person name="Yanf M."/>
            <person name="Daum C."/>
            <person name="Ng V."/>
            <person name="Clum A."/>
            <person name="Ohm R."/>
            <person name="Martin F."/>
            <person name="Silar P."/>
            <person name="Natvig D."/>
            <person name="Lalanne C."/>
            <person name="Gautier V."/>
            <person name="Ament-Velasquez S.L."/>
            <person name="Kruys A."/>
            <person name="Hutchinson M.I."/>
            <person name="Powell A.J."/>
            <person name="Barry K."/>
            <person name="Miller A.N."/>
            <person name="Grigoriev I.V."/>
            <person name="Debuchy R."/>
            <person name="Gladieux P."/>
            <person name="Thoren M.H."/>
            <person name="Johannesson H."/>
        </authorList>
    </citation>
    <scope>NUCLEOTIDE SEQUENCE</scope>
    <source>
        <strain evidence="2">CBS 757.83</strain>
    </source>
</reference>
<evidence type="ECO:0000313" key="3">
    <source>
        <dbReference type="Proteomes" id="UP001305647"/>
    </source>
</evidence>
<feature type="compositionally biased region" description="Basic and acidic residues" evidence="1">
    <location>
        <begin position="272"/>
        <end position="291"/>
    </location>
</feature>
<feature type="region of interest" description="Disordered" evidence="1">
    <location>
        <begin position="269"/>
        <end position="296"/>
    </location>
</feature>
<sequence length="426" mass="47878">MTSTSTDTDITKGMLLSPADQHLESRLDLLRHGGATAPESALAWRLFVTRSAYSPLRLQQEWGWQQPRPAFAAGAGEEGGGGDYYGGGGGGAGWLDAFEDLMRASSGLEMLDLRAREERGEEEDGFGFGGLGGLGGLPYHHHHHIHGMVGFSFPGMQEMAWLERMWRQGLTEVLFPVYDPGLGYVSPRTMGEWAERRRAEDRRTKEVGRVWEELVGEGRRAVEEARRKAEREVDAWQDAAQQKGLSFLDGVGDVVRTLAGVLEDIGSMPRAGSEEKRRGKDDTAREKREGAPETENDLYSVVQSAFQESERSLSKFFRSFSEAWRIDTLPEPKPASPPKTEITEVAENGITKKTTKREFVDKDGNTHSKIETTWTDQDGRIVMRQVHSSMGRSEHWEKAENRTPRQDKVTAEELKEHRKEGGWFWK</sequence>
<feature type="region of interest" description="Disordered" evidence="1">
    <location>
        <begin position="388"/>
        <end position="426"/>
    </location>
</feature>
<proteinExistence type="predicted"/>
<feature type="compositionally biased region" description="Basic and acidic residues" evidence="1">
    <location>
        <begin position="392"/>
        <end position="426"/>
    </location>
</feature>
<evidence type="ECO:0000256" key="1">
    <source>
        <dbReference type="SAM" id="MobiDB-lite"/>
    </source>
</evidence>
<evidence type="ECO:0000313" key="2">
    <source>
        <dbReference type="EMBL" id="KAK4106712.1"/>
    </source>
</evidence>